<protein>
    <recommendedName>
        <fullName evidence="4">Zinc knuckle CX2CX4HX4C</fullName>
    </recommendedName>
</protein>
<feature type="region of interest" description="Disordered" evidence="1">
    <location>
        <begin position="146"/>
        <end position="178"/>
    </location>
</feature>
<accession>A0A2U1KTG1</accession>
<dbReference type="EMBL" id="PKPP01014120">
    <property type="protein sequence ID" value="PWA40038.1"/>
    <property type="molecule type" value="Genomic_DNA"/>
</dbReference>
<evidence type="ECO:0008006" key="4">
    <source>
        <dbReference type="Google" id="ProtNLM"/>
    </source>
</evidence>
<evidence type="ECO:0000256" key="1">
    <source>
        <dbReference type="SAM" id="MobiDB-lite"/>
    </source>
</evidence>
<organism evidence="2 3">
    <name type="scientific">Artemisia annua</name>
    <name type="common">Sweet wormwood</name>
    <dbReference type="NCBI Taxonomy" id="35608"/>
    <lineage>
        <taxon>Eukaryota</taxon>
        <taxon>Viridiplantae</taxon>
        <taxon>Streptophyta</taxon>
        <taxon>Embryophyta</taxon>
        <taxon>Tracheophyta</taxon>
        <taxon>Spermatophyta</taxon>
        <taxon>Magnoliopsida</taxon>
        <taxon>eudicotyledons</taxon>
        <taxon>Gunneridae</taxon>
        <taxon>Pentapetalae</taxon>
        <taxon>asterids</taxon>
        <taxon>campanulids</taxon>
        <taxon>Asterales</taxon>
        <taxon>Asteraceae</taxon>
        <taxon>Asteroideae</taxon>
        <taxon>Anthemideae</taxon>
        <taxon>Artemisiinae</taxon>
        <taxon>Artemisia</taxon>
    </lineage>
</organism>
<proteinExistence type="predicted"/>
<dbReference type="Proteomes" id="UP000245207">
    <property type="component" value="Unassembled WGS sequence"/>
</dbReference>
<evidence type="ECO:0000313" key="2">
    <source>
        <dbReference type="EMBL" id="PWA40038.1"/>
    </source>
</evidence>
<name>A0A2U1KTG1_ARTAN</name>
<sequence>MLMDRLTKERCLKKAGKLDFARVLVEVSAIEDSLNYIEIEYPQIGDSLLEWPPLCTHCKTFGHATGSCKIRPRTEEEIAAKVIKDALKTNVNESGLINKGKAVDDGFTMVGRNNKPIVNQSNVKQNDMRNKNSGSSNKQFVYKQGPNQQVRGGYPKSQVMGAKSKGGNTTIYSKNGQGSKYNADKSTKAVVSKNSGLVQKPTLSTKFNENFKPKVLVRCSSSKANVLGSNDENSPVANSFQAFKDHDMIDKEEAFNDAAKDEYDKTVWPMLKSVVDNVMKSGVYPSMKVRTEWSLSQLDYFYKNCANYGMEPYVEDDDVELENEGMADVMKPEKLDVNGPDVGSDRTTVTNVNNEC</sequence>
<dbReference type="AlphaFoldDB" id="A0A2U1KTG1"/>
<evidence type="ECO:0000313" key="3">
    <source>
        <dbReference type="Proteomes" id="UP000245207"/>
    </source>
</evidence>
<comment type="caution">
    <text evidence="2">The sequence shown here is derived from an EMBL/GenBank/DDBJ whole genome shotgun (WGS) entry which is preliminary data.</text>
</comment>
<reference evidence="2 3" key="1">
    <citation type="journal article" date="2018" name="Mol. Plant">
        <title>The genome of Artemisia annua provides insight into the evolution of Asteraceae family and artemisinin biosynthesis.</title>
        <authorList>
            <person name="Shen Q."/>
            <person name="Zhang L."/>
            <person name="Liao Z."/>
            <person name="Wang S."/>
            <person name="Yan T."/>
            <person name="Shi P."/>
            <person name="Liu M."/>
            <person name="Fu X."/>
            <person name="Pan Q."/>
            <person name="Wang Y."/>
            <person name="Lv Z."/>
            <person name="Lu X."/>
            <person name="Zhang F."/>
            <person name="Jiang W."/>
            <person name="Ma Y."/>
            <person name="Chen M."/>
            <person name="Hao X."/>
            <person name="Li L."/>
            <person name="Tang Y."/>
            <person name="Lv G."/>
            <person name="Zhou Y."/>
            <person name="Sun X."/>
            <person name="Brodelius P.E."/>
            <person name="Rose J.K.C."/>
            <person name="Tang K."/>
        </authorList>
    </citation>
    <scope>NUCLEOTIDE SEQUENCE [LARGE SCALE GENOMIC DNA]</scope>
    <source>
        <strain evidence="3">cv. Huhao1</strain>
        <tissue evidence="2">Leaf</tissue>
    </source>
</reference>
<gene>
    <name evidence="2" type="ORF">CTI12_AA567710</name>
</gene>
<keyword evidence="3" id="KW-1185">Reference proteome</keyword>
<feature type="compositionally biased region" description="Polar residues" evidence="1">
    <location>
        <begin position="166"/>
        <end position="178"/>
    </location>
</feature>